<evidence type="ECO:0000256" key="10">
    <source>
        <dbReference type="ARBA" id="ARBA00022756"/>
    </source>
</evidence>
<comment type="cofactor">
    <cofactor evidence="16 17">
        <name>[4Fe-4S] cluster</name>
        <dbReference type="ChEBI" id="CHEBI:49883"/>
    </cofactor>
    <text evidence="16 17">Binds 1 [4Fe-4S] cluster. The cluster is coordinated with 3 cysteines and an exchangeable S-adenosyl-L-methionine.</text>
</comment>
<feature type="binding site" evidence="16 17">
    <location>
        <position position="69"/>
    </location>
    <ligand>
        <name>[4Fe-4S] cluster</name>
        <dbReference type="ChEBI" id="CHEBI:49883"/>
        <note>4Fe-4S-S-AdoMet</note>
    </ligand>
</feature>
<keyword evidence="12 16" id="KW-0411">Iron-sulfur</keyword>
<dbReference type="KEGG" id="ria:C7V51_14920"/>
<evidence type="ECO:0000256" key="16">
    <source>
        <dbReference type="HAMAP-Rule" id="MF_01694"/>
    </source>
</evidence>
<dbReference type="RefSeq" id="WP_104266235.1">
    <property type="nucleotide sequence ID" value="NZ_CP028130.1"/>
</dbReference>
<dbReference type="CDD" id="cd01335">
    <property type="entry name" value="Radical_SAM"/>
    <property type="match status" value="1"/>
</dbReference>
<evidence type="ECO:0000256" key="17">
    <source>
        <dbReference type="PIRSR" id="PIRSR001619-1"/>
    </source>
</evidence>
<dbReference type="GO" id="GO:0051539">
    <property type="term" value="F:4 iron, 4 sulfur cluster binding"/>
    <property type="evidence" value="ECO:0007669"/>
    <property type="project" value="UniProtKB-KW"/>
</dbReference>
<comment type="pathway">
    <text evidence="1 16">Cofactor biosynthesis; biotin biosynthesis; biotin from 7,8-diaminononanoate: step 2/2.</text>
</comment>
<dbReference type="InterPro" id="IPR006638">
    <property type="entry name" value="Elp3/MiaA/NifB-like_rSAM"/>
</dbReference>
<evidence type="ECO:0000256" key="4">
    <source>
        <dbReference type="ARBA" id="ARBA00012236"/>
    </source>
</evidence>
<dbReference type="Pfam" id="PF06968">
    <property type="entry name" value="BATS"/>
    <property type="match status" value="1"/>
</dbReference>
<evidence type="ECO:0000256" key="1">
    <source>
        <dbReference type="ARBA" id="ARBA00004942"/>
    </source>
</evidence>
<evidence type="ECO:0000313" key="20">
    <source>
        <dbReference type="EMBL" id="AZZ57023.1"/>
    </source>
</evidence>
<comment type="similarity">
    <text evidence="2 16">Belongs to the radical SAM superfamily. Biotin synthase family.</text>
</comment>
<evidence type="ECO:0000313" key="21">
    <source>
        <dbReference type="Proteomes" id="UP000283946"/>
    </source>
</evidence>
<dbReference type="SFLD" id="SFLDG01278">
    <property type="entry name" value="biotin_synthase_like"/>
    <property type="match status" value="1"/>
</dbReference>
<feature type="binding site" evidence="16 17">
    <location>
        <position position="109"/>
    </location>
    <ligand>
        <name>[2Fe-2S] cluster</name>
        <dbReference type="ChEBI" id="CHEBI:190135"/>
    </ligand>
</feature>
<keyword evidence="6 16" id="KW-0808">Transferase</keyword>
<dbReference type="PROSITE" id="PS51918">
    <property type="entry name" value="RADICAL_SAM"/>
    <property type="match status" value="1"/>
</dbReference>
<dbReference type="SFLD" id="SFLDS00029">
    <property type="entry name" value="Radical_SAM"/>
    <property type="match status" value="1"/>
</dbReference>
<comment type="catalytic activity">
    <reaction evidence="13 16">
        <text>(4R,5S)-dethiobiotin + (sulfur carrier)-SH + 2 reduced [2Fe-2S]-[ferredoxin] + 2 S-adenosyl-L-methionine = (sulfur carrier)-H + biotin + 2 5'-deoxyadenosine + 2 L-methionine + 2 oxidized [2Fe-2S]-[ferredoxin]</text>
        <dbReference type="Rhea" id="RHEA:22060"/>
        <dbReference type="Rhea" id="RHEA-COMP:10000"/>
        <dbReference type="Rhea" id="RHEA-COMP:10001"/>
        <dbReference type="Rhea" id="RHEA-COMP:14737"/>
        <dbReference type="Rhea" id="RHEA-COMP:14739"/>
        <dbReference type="ChEBI" id="CHEBI:17319"/>
        <dbReference type="ChEBI" id="CHEBI:29917"/>
        <dbReference type="ChEBI" id="CHEBI:33737"/>
        <dbReference type="ChEBI" id="CHEBI:33738"/>
        <dbReference type="ChEBI" id="CHEBI:57586"/>
        <dbReference type="ChEBI" id="CHEBI:57844"/>
        <dbReference type="ChEBI" id="CHEBI:59789"/>
        <dbReference type="ChEBI" id="CHEBI:64428"/>
        <dbReference type="ChEBI" id="CHEBI:149473"/>
        <dbReference type="EC" id="2.8.1.6"/>
    </reaction>
</comment>
<comment type="cofactor">
    <cofactor evidence="16">
        <name>[2Fe-2S] cluster</name>
        <dbReference type="ChEBI" id="CHEBI:190135"/>
    </cofactor>
    <text evidence="16">Binds 1 [2Fe-2S] cluster. The cluster is coordinated with 3 cysteines and 1 arginine.</text>
</comment>
<dbReference type="SMART" id="SM00729">
    <property type="entry name" value="Elp3"/>
    <property type="match status" value="1"/>
</dbReference>
<dbReference type="InterPro" id="IPR024177">
    <property type="entry name" value="Biotin_synthase"/>
</dbReference>
<dbReference type="EMBL" id="CP028130">
    <property type="protein sequence ID" value="AZZ57023.1"/>
    <property type="molecule type" value="Genomic_DNA"/>
</dbReference>
<dbReference type="SFLD" id="SFLDG01060">
    <property type="entry name" value="BATS_domain_containing"/>
    <property type="match status" value="1"/>
</dbReference>
<dbReference type="InterPro" id="IPR058240">
    <property type="entry name" value="rSAM_sf"/>
</dbReference>
<dbReference type="InterPro" id="IPR013785">
    <property type="entry name" value="Aldolase_TIM"/>
</dbReference>
<reference evidence="20 21" key="1">
    <citation type="submission" date="2018-03" db="EMBL/GenBank/DDBJ databases">
        <title>Bacteriophage NCPPB3778 and a type I-E CRISPR drive the evolution of the US Biological Select Agent, Rathayibacter toxicus.</title>
        <authorList>
            <person name="Davis E.W.II."/>
            <person name="Tabima J.F."/>
            <person name="Weisberg A.J."/>
            <person name="Dantas Lopes L."/>
            <person name="Wiseman M.S."/>
            <person name="Wiseman M.S."/>
            <person name="Pupko T."/>
            <person name="Belcher M.S."/>
            <person name="Sechler A.J."/>
            <person name="Tancos M.A."/>
            <person name="Schroeder B.K."/>
            <person name="Murray T.D."/>
            <person name="Luster D.G."/>
            <person name="Schneider W.L."/>
            <person name="Rogers E."/>
            <person name="Andreote F.D."/>
            <person name="Grunwald N.J."/>
            <person name="Putnam M.L."/>
            <person name="Chang J.H."/>
        </authorList>
    </citation>
    <scope>NUCLEOTIDE SEQUENCE [LARGE SCALE GENOMIC DNA]</scope>
    <source>
        <strain evidence="20 21">NCCPB 2253</strain>
    </source>
</reference>
<dbReference type="AlphaFoldDB" id="A0AAD1AF34"/>
<sequence length="352" mass="37694">MNAFEELVEDVLGGTALASADALRILRAPDSDLLALVTAVSRLRREYFGDRIKLNYLVNLKSGLCQEDCGYCSQALGSTAAIVTYSWLTPDDAVAQASAGIAGGAVRVCLVASGRGPLHRDIERVCQITSQLKHLHPDIEVCACLGLLKNGQADRLAAAGVHAYNHNINTAESFHDDIVRTHTYADRVETIAKAHRAGLSPCSGLIVGMGESDEQIVEALMALRELEAESIPINFLVPFDGTPMADRWTLTPAQCIRIIALARLIHPDAEIRLAGGRELHLRSLQPLALHLANSIFLGDYLTAEGQAAAADLELIRDNGFTIMTPETVAATPAPRSPRTRQRGAGTGVPPNA</sequence>
<dbReference type="GO" id="GO:0009102">
    <property type="term" value="P:biotin biosynthetic process"/>
    <property type="evidence" value="ECO:0007669"/>
    <property type="project" value="UniProtKB-UniRule"/>
</dbReference>
<dbReference type="SUPFAM" id="SSF102114">
    <property type="entry name" value="Radical SAM enzymes"/>
    <property type="match status" value="1"/>
</dbReference>
<dbReference type="InterPro" id="IPR002684">
    <property type="entry name" value="Biotin_synth/BioAB"/>
</dbReference>
<evidence type="ECO:0000259" key="19">
    <source>
        <dbReference type="PROSITE" id="PS51918"/>
    </source>
</evidence>
<dbReference type="InterPro" id="IPR007197">
    <property type="entry name" value="rSAM"/>
</dbReference>
<feature type="binding site" evidence="16 17">
    <location>
        <position position="65"/>
    </location>
    <ligand>
        <name>[4Fe-4S] cluster</name>
        <dbReference type="ChEBI" id="CHEBI:49883"/>
        <note>4Fe-4S-S-AdoMet</note>
    </ligand>
</feature>
<comment type="cofactor">
    <cofactor evidence="17">
        <name>[2Fe-2S] cluster</name>
        <dbReference type="ChEBI" id="CHEBI:190135"/>
    </cofactor>
    <text evidence="17">Binds 1 [2Fe-2S] cluster. The cluster is coordinated with 3 cysteines and 1 arginine.</text>
</comment>
<dbReference type="Pfam" id="PF04055">
    <property type="entry name" value="Radical_SAM"/>
    <property type="match status" value="1"/>
</dbReference>
<keyword evidence="11 16" id="KW-0408">Iron</keyword>
<comment type="subunit">
    <text evidence="3 16">Homodimer.</text>
</comment>
<evidence type="ECO:0000256" key="11">
    <source>
        <dbReference type="ARBA" id="ARBA00023004"/>
    </source>
</evidence>
<dbReference type="GO" id="GO:0004076">
    <property type="term" value="F:biotin synthase activity"/>
    <property type="evidence" value="ECO:0007669"/>
    <property type="project" value="UniProtKB-UniRule"/>
</dbReference>
<evidence type="ECO:0000256" key="9">
    <source>
        <dbReference type="ARBA" id="ARBA00022723"/>
    </source>
</evidence>
<evidence type="ECO:0000256" key="2">
    <source>
        <dbReference type="ARBA" id="ARBA00010765"/>
    </source>
</evidence>
<feature type="binding site" evidence="16 17">
    <location>
        <position position="142"/>
    </location>
    <ligand>
        <name>[2Fe-2S] cluster</name>
        <dbReference type="ChEBI" id="CHEBI:190135"/>
    </ligand>
</feature>
<evidence type="ECO:0000256" key="6">
    <source>
        <dbReference type="ARBA" id="ARBA00022679"/>
    </source>
</evidence>
<evidence type="ECO:0000256" key="3">
    <source>
        <dbReference type="ARBA" id="ARBA00011738"/>
    </source>
</evidence>
<dbReference type="FunFam" id="3.20.20.70:FF:000026">
    <property type="entry name" value="Biotin synthase"/>
    <property type="match status" value="1"/>
</dbReference>
<protein>
    <recommendedName>
        <fullName evidence="15 16">Biotin synthase</fullName>
        <ecNumber evidence="4 16">2.8.1.6</ecNumber>
    </recommendedName>
</protein>
<feature type="binding site" evidence="16 17">
    <location>
        <position position="202"/>
    </location>
    <ligand>
        <name>[2Fe-2S] cluster</name>
        <dbReference type="ChEBI" id="CHEBI:190135"/>
    </ligand>
</feature>
<organism evidence="20 21">
    <name type="scientific">Rathayibacter iranicus</name>
    <dbReference type="NCBI Taxonomy" id="59737"/>
    <lineage>
        <taxon>Bacteria</taxon>
        <taxon>Bacillati</taxon>
        <taxon>Actinomycetota</taxon>
        <taxon>Actinomycetes</taxon>
        <taxon>Micrococcales</taxon>
        <taxon>Microbacteriaceae</taxon>
        <taxon>Rathayibacter</taxon>
    </lineage>
</organism>
<accession>A0AAD1AF34</accession>
<feature type="binding site" evidence="16 17">
    <location>
        <position position="272"/>
    </location>
    <ligand>
        <name>[2Fe-2S] cluster</name>
        <dbReference type="ChEBI" id="CHEBI:190135"/>
    </ligand>
</feature>
<evidence type="ECO:0000256" key="18">
    <source>
        <dbReference type="SAM" id="MobiDB-lite"/>
    </source>
</evidence>
<evidence type="ECO:0000256" key="13">
    <source>
        <dbReference type="ARBA" id="ARBA00051157"/>
    </source>
</evidence>
<dbReference type="NCBIfam" id="TIGR00433">
    <property type="entry name" value="bioB"/>
    <property type="match status" value="1"/>
</dbReference>
<evidence type="ECO:0000256" key="8">
    <source>
        <dbReference type="ARBA" id="ARBA00022714"/>
    </source>
</evidence>
<dbReference type="InterPro" id="IPR010722">
    <property type="entry name" value="BATS_dom"/>
</dbReference>
<dbReference type="PANTHER" id="PTHR22976:SF2">
    <property type="entry name" value="BIOTIN SYNTHASE, MITOCHONDRIAL"/>
    <property type="match status" value="1"/>
</dbReference>
<feature type="region of interest" description="Disordered" evidence="18">
    <location>
        <begin position="328"/>
        <end position="352"/>
    </location>
</feature>
<evidence type="ECO:0000256" key="15">
    <source>
        <dbReference type="ARBA" id="ARBA00070199"/>
    </source>
</evidence>
<dbReference type="PANTHER" id="PTHR22976">
    <property type="entry name" value="BIOTIN SYNTHASE"/>
    <property type="match status" value="1"/>
</dbReference>
<keyword evidence="10 16" id="KW-0093">Biotin biosynthesis</keyword>
<dbReference type="PIRSF" id="PIRSF001619">
    <property type="entry name" value="Biotin_synth"/>
    <property type="match status" value="1"/>
</dbReference>
<proteinExistence type="inferred from homology"/>
<dbReference type="Gene3D" id="3.20.20.70">
    <property type="entry name" value="Aldolase class I"/>
    <property type="match status" value="1"/>
</dbReference>
<feature type="binding site" evidence="16 17">
    <location>
        <position position="72"/>
    </location>
    <ligand>
        <name>[4Fe-4S] cluster</name>
        <dbReference type="ChEBI" id="CHEBI:49883"/>
        <note>4Fe-4S-S-AdoMet</note>
    </ligand>
</feature>
<dbReference type="GO" id="GO:0051537">
    <property type="term" value="F:2 iron, 2 sulfur cluster binding"/>
    <property type="evidence" value="ECO:0007669"/>
    <property type="project" value="UniProtKB-KW"/>
</dbReference>
<name>A0AAD1AF34_9MICO</name>
<dbReference type="HAMAP" id="MF_01694">
    <property type="entry name" value="BioB"/>
    <property type="match status" value="1"/>
</dbReference>
<keyword evidence="8 16" id="KW-0001">2Fe-2S</keyword>
<dbReference type="GO" id="GO:0005506">
    <property type="term" value="F:iron ion binding"/>
    <property type="evidence" value="ECO:0007669"/>
    <property type="project" value="UniProtKB-UniRule"/>
</dbReference>
<dbReference type="Proteomes" id="UP000283946">
    <property type="component" value="Chromosome"/>
</dbReference>
<evidence type="ECO:0000256" key="5">
    <source>
        <dbReference type="ARBA" id="ARBA00022485"/>
    </source>
</evidence>
<gene>
    <name evidence="16" type="primary">bioB</name>
    <name evidence="20" type="ORF">C7V51_14920</name>
</gene>
<evidence type="ECO:0000256" key="12">
    <source>
        <dbReference type="ARBA" id="ARBA00023014"/>
    </source>
</evidence>
<dbReference type="EC" id="2.8.1.6" evidence="4 16"/>
<evidence type="ECO:0000256" key="7">
    <source>
        <dbReference type="ARBA" id="ARBA00022691"/>
    </source>
</evidence>
<keyword evidence="9 16" id="KW-0479">Metal-binding</keyword>
<evidence type="ECO:0000256" key="14">
    <source>
        <dbReference type="ARBA" id="ARBA00057568"/>
    </source>
</evidence>
<keyword evidence="7 16" id="KW-0949">S-adenosyl-L-methionine</keyword>
<feature type="domain" description="Radical SAM core" evidence="19">
    <location>
        <begin position="50"/>
        <end position="277"/>
    </location>
</feature>
<keyword evidence="5 16" id="KW-0004">4Fe-4S</keyword>
<dbReference type="SMART" id="SM00876">
    <property type="entry name" value="BATS"/>
    <property type="match status" value="1"/>
</dbReference>
<comment type="function">
    <text evidence="14 16">Catalyzes the conversion of dethiobiotin (DTB) to biotin by the insertion of a sulfur atom into dethiobiotin via a radical-based mechanism.</text>
</comment>